<proteinExistence type="predicted"/>
<dbReference type="GO" id="GO:0005524">
    <property type="term" value="F:ATP binding"/>
    <property type="evidence" value="ECO:0007669"/>
    <property type="project" value="InterPro"/>
</dbReference>
<keyword evidence="1" id="KW-0812">Transmembrane</keyword>
<dbReference type="Proteomes" id="UP000585474">
    <property type="component" value="Unassembled WGS sequence"/>
</dbReference>
<dbReference type="AlphaFoldDB" id="A0A7J0EDR2"/>
<reference evidence="3 4" key="1">
    <citation type="submission" date="2019-07" db="EMBL/GenBank/DDBJ databases">
        <title>De Novo Assembly of kiwifruit Actinidia rufa.</title>
        <authorList>
            <person name="Sugita-Konishi S."/>
            <person name="Sato K."/>
            <person name="Mori E."/>
            <person name="Abe Y."/>
            <person name="Kisaki G."/>
            <person name="Hamano K."/>
            <person name="Suezawa K."/>
            <person name="Otani M."/>
            <person name="Fukuda T."/>
            <person name="Manabe T."/>
            <person name="Gomi K."/>
            <person name="Tabuchi M."/>
            <person name="Akimitsu K."/>
            <person name="Kataoka I."/>
        </authorList>
    </citation>
    <scope>NUCLEOTIDE SEQUENCE [LARGE SCALE GENOMIC DNA]</scope>
    <source>
        <strain evidence="4">cv. Fuchu</strain>
    </source>
</reference>
<gene>
    <name evidence="3" type="ORF">Acr_03g0013980</name>
</gene>
<evidence type="ECO:0000259" key="2">
    <source>
        <dbReference type="PROSITE" id="PS50011"/>
    </source>
</evidence>
<name>A0A7J0EDR2_9ERIC</name>
<dbReference type="PANTHER" id="PTHR45927">
    <property type="entry name" value="LYSM-DOMAIN RECEPTOR-LIKE KINASE-RELATED"/>
    <property type="match status" value="1"/>
</dbReference>
<sequence>MLLLVGVVFGAGIAILAAFWVIQWRRKKEISGKMVDLELQQLGLSIRTTSEKVSFDHGSQGTLDGPIFVAKVELGVIQDATHHHPNIIRLIGTCSAKEYYQYRVPQGLAPRWAGDEEPLHRLYCFLNWNQRLKICLDFAMVLHYMHHVMIPSYVHGNIKSRNIFLDEEFIAKIGNFGNKGYLAPKYTPRENLSLSIDVFSYGVVLLEVLSGEKPTTEENREGCVWLSEKIKSIVQADNAEGLREWMDSALGEDYSFDGAVTLANLARACVENDPSLRPSWRICQKKNNFQFLKALLNHWLGHKKIRFSLCVCKTTTYCERFVGY</sequence>
<evidence type="ECO:0000313" key="3">
    <source>
        <dbReference type="EMBL" id="GFY84624.1"/>
    </source>
</evidence>
<keyword evidence="1" id="KW-0472">Membrane</keyword>
<dbReference type="PANTHER" id="PTHR45927:SF13">
    <property type="entry name" value="PROTEIN LYK2"/>
    <property type="match status" value="1"/>
</dbReference>
<dbReference type="InterPro" id="IPR011009">
    <property type="entry name" value="Kinase-like_dom_sf"/>
</dbReference>
<dbReference type="InterPro" id="IPR052611">
    <property type="entry name" value="Plant_RLK_LysM"/>
</dbReference>
<keyword evidence="1" id="KW-1133">Transmembrane helix</keyword>
<dbReference type="PROSITE" id="PS50011">
    <property type="entry name" value="PROTEIN_KINASE_DOM"/>
    <property type="match status" value="1"/>
</dbReference>
<feature type="transmembrane region" description="Helical" evidence="1">
    <location>
        <begin position="6"/>
        <end position="24"/>
    </location>
</feature>
<feature type="domain" description="Protein kinase" evidence="2">
    <location>
        <begin position="1"/>
        <end position="292"/>
    </location>
</feature>
<keyword evidence="4" id="KW-1185">Reference proteome</keyword>
<accession>A0A7J0EDR2</accession>
<dbReference type="Pfam" id="PF00069">
    <property type="entry name" value="Pkinase"/>
    <property type="match status" value="1"/>
</dbReference>
<protein>
    <recommendedName>
        <fullName evidence="2">Protein kinase domain-containing protein</fullName>
    </recommendedName>
</protein>
<evidence type="ECO:0000313" key="4">
    <source>
        <dbReference type="Proteomes" id="UP000585474"/>
    </source>
</evidence>
<dbReference type="InterPro" id="IPR000719">
    <property type="entry name" value="Prot_kinase_dom"/>
</dbReference>
<dbReference type="SUPFAM" id="SSF56112">
    <property type="entry name" value="Protein kinase-like (PK-like)"/>
    <property type="match status" value="1"/>
</dbReference>
<dbReference type="GO" id="GO:0004672">
    <property type="term" value="F:protein kinase activity"/>
    <property type="evidence" value="ECO:0007669"/>
    <property type="project" value="InterPro"/>
</dbReference>
<organism evidence="3 4">
    <name type="scientific">Actinidia rufa</name>
    <dbReference type="NCBI Taxonomy" id="165716"/>
    <lineage>
        <taxon>Eukaryota</taxon>
        <taxon>Viridiplantae</taxon>
        <taxon>Streptophyta</taxon>
        <taxon>Embryophyta</taxon>
        <taxon>Tracheophyta</taxon>
        <taxon>Spermatophyta</taxon>
        <taxon>Magnoliopsida</taxon>
        <taxon>eudicotyledons</taxon>
        <taxon>Gunneridae</taxon>
        <taxon>Pentapetalae</taxon>
        <taxon>asterids</taxon>
        <taxon>Ericales</taxon>
        <taxon>Actinidiaceae</taxon>
        <taxon>Actinidia</taxon>
    </lineage>
</organism>
<comment type="caution">
    <text evidence="3">The sequence shown here is derived from an EMBL/GenBank/DDBJ whole genome shotgun (WGS) entry which is preliminary data.</text>
</comment>
<dbReference type="EMBL" id="BJWL01000003">
    <property type="protein sequence ID" value="GFY84624.1"/>
    <property type="molecule type" value="Genomic_DNA"/>
</dbReference>
<dbReference type="OrthoDB" id="4062651at2759"/>
<evidence type="ECO:0000256" key="1">
    <source>
        <dbReference type="SAM" id="Phobius"/>
    </source>
</evidence>
<dbReference type="Gene3D" id="1.10.510.10">
    <property type="entry name" value="Transferase(Phosphotransferase) domain 1"/>
    <property type="match status" value="1"/>
</dbReference>